<dbReference type="EMBL" id="JAOPJZ010000024">
    <property type="protein sequence ID" value="MCU4753901.1"/>
    <property type="molecule type" value="Genomic_DNA"/>
</dbReference>
<dbReference type="Pfam" id="PF00004">
    <property type="entry name" value="AAA"/>
    <property type="match status" value="2"/>
</dbReference>
<dbReference type="Gene3D" id="2.40.40.20">
    <property type="match status" value="1"/>
</dbReference>
<name>A0AAP2ZAZ6_9EURY</name>
<sequence>MSESDEGGVTLTVRAAEKRDAGRGVARIPELARRKLGVLSGDTVVIEGTERTVAKMWPADPSIPEQVVQIDGDTRANAGVTVGDSVRVSAKDKSTIREAETVTLSPPPTLSDTESRLAERVANQKLRNRPIRAGEQIRIEGVATEPFTVVETEPAGDVRITSSTTVLVFDETGVSDPGTSSSKRQSDPAQQKASPDSPSTKGATGEPPSGVTYEDIGGLDEELEQVREMIELPLSEPELFKRLGVDPPSGVLLYGPPGTGKTLIARAVANEVEANFITISGPEIMSKYKGESEEQLRRTFEEARENAPSIIFFDEIDSIAGTRNDDGDAENRIVGQLLTLMDGLDSRGEVIVIGATNRVDSIDPALRRGGRFDREIQIGVPDMDGRREILEVHTRGMPLAEDVSIDKIASRTHGFVGADLDGVVTEAAMAAIRRRPTDAAERAEWSQRPSVTRADFDTALAAVEPSAMREYVAESPNTDFDDVGGLEDAKQVLTESVEWPLTYERLFDVTNTNPPSGVLLYGPPGTGKTLLARALAGETDVNFVRVDGPEIVDRYVGESEKAIRKVFERARQAAPSIVFFDEIDAIAATRDDSHEVTERVVSQLLTELDGMRENPNLIVLAATNRKEFIDPALLRPGRLDTHVLVPEPDFEARKQILEVHTRGKPMGDDVDLDELAGELEGYTGADIEALVRNASMGAIREVATEYGPDAANERAEDVIIETRHLETALADIEETR</sequence>
<evidence type="ECO:0000256" key="3">
    <source>
        <dbReference type="ARBA" id="ARBA00022741"/>
    </source>
</evidence>
<dbReference type="FunFam" id="2.40.40.20:FF:000007">
    <property type="entry name" value="AAA family ATPase"/>
    <property type="match status" value="1"/>
</dbReference>
<dbReference type="SUPFAM" id="SSF52540">
    <property type="entry name" value="P-loop containing nucleoside triphosphate hydrolases"/>
    <property type="match status" value="2"/>
</dbReference>
<dbReference type="InterPro" id="IPR003960">
    <property type="entry name" value="ATPase_AAA_CS"/>
</dbReference>
<dbReference type="SUPFAM" id="SSF54585">
    <property type="entry name" value="Cdc48 domain 2-like"/>
    <property type="match status" value="1"/>
</dbReference>
<keyword evidence="10" id="KW-1185">Reference proteome</keyword>
<dbReference type="GO" id="GO:0016887">
    <property type="term" value="F:ATP hydrolysis activity"/>
    <property type="evidence" value="ECO:0007669"/>
    <property type="project" value="InterPro"/>
</dbReference>
<dbReference type="AlphaFoldDB" id="A0AAP2ZAZ6"/>
<accession>A0AAP2ZAZ6</accession>
<evidence type="ECO:0000256" key="2">
    <source>
        <dbReference type="ARBA" id="ARBA00022737"/>
    </source>
</evidence>
<evidence type="ECO:0000259" key="8">
    <source>
        <dbReference type="SMART" id="SM01073"/>
    </source>
</evidence>
<keyword evidence="2" id="KW-0677">Repeat</keyword>
<dbReference type="GO" id="GO:0005737">
    <property type="term" value="C:cytoplasm"/>
    <property type="evidence" value="ECO:0007669"/>
    <property type="project" value="UniProtKB-ARBA"/>
</dbReference>
<evidence type="ECO:0000313" key="10">
    <source>
        <dbReference type="Proteomes" id="UP001321047"/>
    </source>
</evidence>
<keyword evidence="4" id="KW-0067">ATP-binding</keyword>
<dbReference type="InterPro" id="IPR003593">
    <property type="entry name" value="AAA+_ATPase"/>
</dbReference>
<dbReference type="Gene3D" id="1.10.8.60">
    <property type="match status" value="2"/>
</dbReference>
<dbReference type="CDD" id="cd19503">
    <property type="entry name" value="RecA-like_CDC48_NLV2_r1-like"/>
    <property type="match status" value="1"/>
</dbReference>
<dbReference type="Gene3D" id="3.10.330.10">
    <property type="match status" value="1"/>
</dbReference>
<comment type="caution">
    <text evidence="9">The sequence shown here is derived from an EMBL/GenBank/DDBJ whole genome shotgun (WGS) entry which is preliminary data.</text>
</comment>
<gene>
    <name evidence="9" type="ORF">OB919_18270</name>
</gene>
<evidence type="ECO:0000256" key="4">
    <source>
        <dbReference type="ARBA" id="ARBA00022840"/>
    </source>
</evidence>
<dbReference type="InterPro" id="IPR003338">
    <property type="entry name" value="CDC4_N-term_subdom"/>
</dbReference>
<feature type="domain" description="CDC48 N-terminal subdomain" evidence="8">
    <location>
        <begin position="10"/>
        <end position="93"/>
    </location>
</feature>
<dbReference type="SUPFAM" id="SSF50692">
    <property type="entry name" value="ADC-like"/>
    <property type="match status" value="1"/>
</dbReference>
<dbReference type="InterPro" id="IPR050168">
    <property type="entry name" value="AAA_ATPase_domain"/>
</dbReference>
<feature type="compositionally biased region" description="Polar residues" evidence="5">
    <location>
        <begin position="177"/>
        <end position="202"/>
    </location>
</feature>
<dbReference type="InterPro" id="IPR003959">
    <property type="entry name" value="ATPase_AAA_core"/>
</dbReference>
<feature type="domain" description="CDC48" evidence="7">
    <location>
        <begin position="112"/>
        <end position="175"/>
    </location>
</feature>
<dbReference type="PANTHER" id="PTHR23077:SF171">
    <property type="entry name" value="NUCLEAR VALOSIN-CONTAINING PROTEIN-LIKE"/>
    <property type="match status" value="1"/>
</dbReference>
<dbReference type="SMART" id="SM01072">
    <property type="entry name" value="CDC48_2"/>
    <property type="match status" value="1"/>
</dbReference>
<evidence type="ECO:0000256" key="5">
    <source>
        <dbReference type="SAM" id="MobiDB-lite"/>
    </source>
</evidence>
<dbReference type="Pfam" id="PF02933">
    <property type="entry name" value="CDC48_2"/>
    <property type="match status" value="1"/>
</dbReference>
<evidence type="ECO:0000256" key="1">
    <source>
        <dbReference type="ARBA" id="ARBA00009833"/>
    </source>
</evidence>
<evidence type="ECO:0000259" key="6">
    <source>
        <dbReference type="SMART" id="SM00382"/>
    </source>
</evidence>
<dbReference type="SMART" id="SM01073">
    <property type="entry name" value="CDC48_N"/>
    <property type="match status" value="1"/>
</dbReference>
<organism evidence="9 10">
    <name type="scientific">Natronosalvus hydrolyticus</name>
    <dbReference type="NCBI Taxonomy" id="2979988"/>
    <lineage>
        <taxon>Archaea</taxon>
        <taxon>Methanobacteriati</taxon>
        <taxon>Methanobacteriota</taxon>
        <taxon>Stenosarchaea group</taxon>
        <taxon>Halobacteria</taxon>
        <taxon>Halobacteriales</taxon>
        <taxon>Natrialbaceae</taxon>
        <taxon>Natronosalvus</taxon>
    </lineage>
</organism>
<protein>
    <submittedName>
        <fullName evidence="9">AAA family ATPase</fullName>
    </submittedName>
</protein>
<dbReference type="InterPro" id="IPR009010">
    <property type="entry name" value="Asp_de-COase-like_dom_sf"/>
</dbReference>
<feature type="region of interest" description="Disordered" evidence="5">
    <location>
        <begin position="1"/>
        <end position="23"/>
    </location>
</feature>
<dbReference type="FunFam" id="3.40.50.300:FF:000012">
    <property type="entry name" value="Transitional endoplasmic reticulum ATPase"/>
    <property type="match status" value="1"/>
</dbReference>
<keyword evidence="3" id="KW-0547">Nucleotide-binding</keyword>
<dbReference type="InterPro" id="IPR041569">
    <property type="entry name" value="AAA_lid_3"/>
</dbReference>
<dbReference type="Gene3D" id="3.40.50.300">
    <property type="entry name" value="P-loop containing nucleotide triphosphate hydrolases"/>
    <property type="match status" value="2"/>
</dbReference>
<proteinExistence type="inferred from homology"/>
<dbReference type="SMART" id="SM00382">
    <property type="entry name" value="AAA"/>
    <property type="match status" value="2"/>
</dbReference>
<dbReference type="Pfam" id="PF02359">
    <property type="entry name" value="CDC48_N"/>
    <property type="match status" value="1"/>
</dbReference>
<dbReference type="InterPro" id="IPR004201">
    <property type="entry name" value="Cdc48_dom2"/>
</dbReference>
<evidence type="ECO:0000313" key="9">
    <source>
        <dbReference type="EMBL" id="MCU4753901.1"/>
    </source>
</evidence>
<dbReference type="InterPro" id="IPR027417">
    <property type="entry name" value="P-loop_NTPase"/>
</dbReference>
<feature type="domain" description="AAA+ ATPase" evidence="6">
    <location>
        <begin position="247"/>
        <end position="382"/>
    </location>
</feature>
<comment type="similarity">
    <text evidence="1">Belongs to the AAA ATPase family. CDC48 subfamily.</text>
</comment>
<dbReference type="FunFam" id="3.40.50.300:FF:000018">
    <property type="entry name" value="Cell division control 48"/>
    <property type="match status" value="1"/>
</dbReference>
<evidence type="ECO:0000259" key="7">
    <source>
        <dbReference type="SMART" id="SM01072"/>
    </source>
</evidence>
<dbReference type="Proteomes" id="UP001321047">
    <property type="component" value="Unassembled WGS sequence"/>
</dbReference>
<dbReference type="InterPro" id="IPR029067">
    <property type="entry name" value="CDC48_domain_2-like_sf"/>
</dbReference>
<dbReference type="FunFam" id="1.10.8.60:FF:000105">
    <property type="entry name" value="PeRoXisome assembly factor"/>
    <property type="match status" value="1"/>
</dbReference>
<dbReference type="PROSITE" id="PS00674">
    <property type="entry name" value="AAA"/>
    <property type="match status" value="2"/>
</dbReference>
<dbReference type="Pfam" id="PF17862">
    <property type="entry name" value="AAA_lid_3"/>
    <property type="match status" value="2"/>
</dbReference>
<reference evidence="9 10" key="1">
    <citation type="submission" date="2022-09" db="EMBL/GenBank/DDBJ databases">
        <title>Enrichment on poylsaccharides allowed isolation of novel metabolic and taxonomic groups of Haloarchaea.</title>
        <authorList>
            <person name="Sorokin D.Y."/>
            <person name="Elcheninov A.G."/>
            <person name="Khizhniak T.V."/>
            <person name="Kolganova T.V."/>
            <person name="Kublanov I.V."/>
        </authorList>
    </citation>
    <scope>NUCLEOTIDE SEQUENCE [LARGE SCALE GENOMIC DNA]</scope>
    <source>
        <strain evidence="9 10">AArc-curdl1</strain>
    </source>
</reference>
<dbReference type="GO" id="GO:0005524">
    <property type="term" value="F:ATP binding"/>
    <property type="evidence" value="ECO:0007669"/>
    <property type="project" value="UniProtKB-KW"/>
</dbReference>
<feature type="domain" description="AAA+ ATPase" evidence="6">
    <location>
        <begin position="514"/>
        <end position="649"/>
    </location>
</feature>
<dbReference type="PANTHER" id="PTHR23077">
    <property type="entry name" value="AAA-FAMILY ATPASE"/>
    <property type="match status" value="1"/>
</dbReference>
<feature type="region of interest" description="Disordered" evidence="5">
    <location>
        <begin position="169"/>
        <end position="212"/>
    </location>
</feature>
<dbReference type="RefSeq" id="WP_342810207.1">
    <property type="nucleotide sequence ID" value="NZ_JAOPJZ010000024.1"/>
</dbReference>